<dbReference type="Proteomes" id="UP000008064">
    <property type="component" value="Unassembled WGS sequence"/>
</dbReference>
<dbReference type="Gene3D" id="3.40.50.300">
    <property type="entry name" value="P-loop containing nucleotide triphosphate hydrolases"/>
    <property type="match status" value="1"/>
</dbReference>
<dbReference type="AlphaFoldDB" id="F8NRJ2"/>
<dbReference type="OrthoDB" id="4760524at2759"/>
<dbReference type="KEGG" id="sla:SERLADRAFT_436613"/>
<feature type="region of interest" description="Disordered" evidence="2">
    <location>
        <begin position="1"/>
        <end position="20"/>
    </location>
</feature>
<dbReference type="InterPro" id="IPR056884">
    <property type="entry name" value="NPHP3-like_N"/>
</dbReference>
<dbReference type="InterPro" id="IPR027417">
    <property type="entry name" value="P-loop_NTPase"/>
</dbReference>
<name>F8NRJ2_SERL9</name>
<evidence type="ECO:0000256" key="2">
    <source>
        <dbReference type="SAM" id="MobiDB-lite"/>
    </source>
</evidence>
<sequence length="648" mass="72604">MSSPGPNHPNGHASLPPTIGPGIFTGANNTHIPYGTFIDTSGNSGLRFNINNSFASGPPQRLYDLLQPVRASYEDRSGKRARCLVGTRECVLNDIKTWVDGAIPICWLNGPAGFGKSTIAQSVAEWCARERRLAASFFFFRGTGNRDNISHLIPTLTFQLSTCIKTIKPLIENALVEEPFLTHRDTSLSYQFDKLIMAPMLSHARSTSTQNGVVQKPMVIVIDALDECEIGDGESMDKFIDAVIEACRSKGDRVPFRLFITSRVEEHLRLKLETIDAKEVSLQLKLQHYNTGADIHMFFESEFANIYAANRLLMVADCVSEPWPSWDVLNTLVHKANGSYIYASTFVNFVQQAGGMANQRLLDALEAHGLDPLYKQVFSKALFSEVAPGTVVDLMWAMGFLLCLEYPLSIQDLALLMDVPPRNLVRSFLGIQSILLIPEADDSPVHLTHISLRDFLMTESRSGVYFTNPSHCHASIAICCLNIMQRNGDLFWFTNAPLRYAFQNCLDHLQKAVDGWENYHSESSFSVLLSISLTNFATSSNVFTSWIHTAIRYGLPTRCSELQTRIEFVRPSRFYSARFGTDYHALLDILRDLYVALDLIQADLALTVMPSLTFTVFRRSRSYSARFGTDCYALLDILSLEYVALDFI</sequence>
<keyword evidence="1" id="KW-0677">Repeat</keyword>
<dbReference type="HOGENOM" id="CLU_000288_6_10_1"/>
<dbReference type="RefSeq" id="XP_007316958.1">
    <property type="nucleotide sequence ID" value="XM_007316896.1"/>
</dbReference>
<dbReference type="PANTHER" id="PTHR10039">
    <property type="entry name" value="AMELOGENIN"/>
    <property type="match status" value="1"/>
</dbReference>
<dbReference type="SUPFAM" id="SSF52540">
    <property type="entry name" value="P-loop containing nucleoside triphosphate hydrolases"/>
    <property type="match status" value="1"/>
</dbReference>
<dbReference type="Pfam" id="PF24883">
    <property type="entry name" value="NPHP3_N"/>
    <property type="match status" value="1"/>
</dbReference>
<gene>
    <name evidence="4" type="ORF">SERLADRAFT_436613</name>
</gene>
<evidence type="ECO:0000313" key="4">
    <source>
        <dbReference type="EMBL" id="EGO26785.1"/>
    </source>
</evidence>
<evidence type="ECO:0000259" key="3">
    <source>
        <dbReference type="Pfam" id="PF24883"/>
    </source>
</evidence>
<feature type="domain" description="Nephrocystin 3-like N-terminal" evidence="3">
    <location>
        <begin position="86"/>
        <end position="263"/>
    </location>
</feature>
<dbReference type="EMBL" id="GL945432">
    <property type="protein sequence ID" value="EGO26785.1"/>
    <property type="molecule type" value="Genomic_DNA"/>
</dbReference>
<proteinExistence type="predicted"/>
<accession>F8NRJ2</accession>
<dbReference type="GeneID" id="18814717"/>
<evidence type="ECO:0000256" key="1">
    <source>
        <dbReference type="ARBA" id="ARBA00022737"/>
    </source>
</evidence>
<reference evidence="4" key="1">
    <citation type="submission" date="2011-04" db="EMBL/GenBank/DDBJ databases">
        <title>Evolution of plant cell wall degrading machinery underlies the functional diversity of forest fungi.</title>
        <authorList>
            <consortium name="US DOE Joint Genome Institute (JGI-PGF)"/>
            <person name="Eastwood D.C."/>
            <person name="Floudas D."/>
            <person name="Binder M."/>
            <person name="Majcherczyk A."/>
            <person name="Schneider P."/>
            <person name="Aerts A."/>
            <person name="Asiegbu F.O."/>
            <person name="Baker S.E."/>
            <person name="Barry K."/>
            <person name="Bendiksby M."/>
            <person name="Blumentritt M."/>
            <person name="Coutinho P.M."/>
            <person name="Cullen D."/>
            <person name="Cullen D."/>
            <person name="Gathman A."/>
            <person name="Goodell B."/>
            <person name="Henrissat B."/>
            <person name="Ihrmark K."/>
            <person name="Kauserud H."/>
            <person name="Kohler A."/>
            <person name="LaButti K."/>
            <person name="Lapidus A."/>
            <person name="Lavin J.L."/>
            <person name="Lee Y.-H."/>
            <person name="Lindquist E."/>
            <person name="Lilly W."/>
            <person name="Lucas S."/>
            <person name="Morin E."/>
            <person name="Murat C."/>
            <person name="Oguiza J.A."/>
            <person name="Park J."/>
            <person name="Pisabarro A.G."/>
            <person name="Riley R."/>
            <person name="Rosling A."/>
            <person name="Salamov A."/>
            <person name="Schmidt O."/>
            <person name="Schmutz J."/>
            <person name="Skrede I."/>
            <person name="Stenlid J."/>
            <person name="Wiebenga A."/>
            <person name="Xie X."/>
            <person name="Kues U."/>
            <person name="Hibbett D.S."/>
            <person name="Hoffmeister D."/>
            <person name="Hogberg N."/>
            <person name="Martin F."/>
            <person name="Grigoriev I.V."/>
            <person name="Watkinson S.C."/>
        </authorList>
    </citation>
    <scope>NUCLEOTIDE SEQUENCE</scope>
    <source>
        <strain evidence="4">S7.9</strain>
    </source>
</reference>
<protein>
    <recommendedName>
        <fullName evidence="3">Nephrocystin 3-like N-terminal domain-containing protein</fullName>
    </recommendedName>
</protein>
<organism>
    <name type="scientific">Serpula lacrymans var. lacrymans (strain S7.9)</name>
    <name type="common">Dry rot fungus</name>
    <dbReference type="NCBI Taxonomy" id="578457"/>
    <lineage>
        <taxon>Eukaryota</taxon>
        <taxon>Fungi</taxon>
        <taxon>Dikarya</taxon>
        <taxon>Basidiomycota</taxon>
        <taxon>Agaricomycotina</taxon>
        <taxon>Agaricomycetes</taxon>
        <taxon>Agaricomycetidae</taxon>
        <taxon>Boletales</taxon>
        <taxon>Coniophorineae</taxon>
        <taxon>Serpulaceae</taxon>
        <taxon>Serpula</taxon>
    </lineage>
</organism>